<evidence type="ECO:0000313" key="5">
    <source>
        <dbReference type="EnsemblPlants" id="TraesCS7A02G511500.1.cds1"/>
    </source>
</evidence>
<comment type="similarity">
    <text evidence="2">Belongs to the Tdpoz family.</text>
</comment>
<dbReference type="AlphaFoldDB" id="A0A3B6RRX3"/>
<dbReference type="EnsemblPlants" id="TraesCS7A02G511500.1">
    <property type="protein sequence ID" value="TraesCS7A02G511500.1.cds1"/>
    <property type="gene ID" value="TraesCS7A02G511500"/>
</dbReference>
<name>A0A3B6RRX3_WHEAT</name>
<dbReference type="InterPro" id="IPR002083">
    <property type="entry name" value="MATH/TRAF_dom"/>
</dbReference>
<dbReference type="InterPro" id="IPR056423">
    <property type="entry name" value="BACK_BPM_SPOP"/>
</dbReference>
<dbReference type="Gramene" id="TraesCS7A03G1241400.1">
    <property type="protein sequence ID" value="TraesCS7A03G1241400.1.CDS1"/>
    <property type="gene ID" value="TraesCS7A03G1241400"/>
</dbReference>
<dbReference type="OrthoDB" id="588408at2759"/>
<dbReference type="Gramene" id="TraesCS7A02G511500.1">
    <property type="protein sequence ID" value="TraesCS7A02G511500.1.cds1"/>
    <property type="gene ID" value="TraesCS7A02G511500"/>
</dbReference>
<feature type="domain" description="BTB" evidence="3">
    <location>
        <begin position="196"/>
        <end position="263"/>
    </location>
</feature>
<dbReference type="InterPro" id="IPR000210">
    <property type="entry name" value="BTB/POZ_dom"/>
</dbReference>
<dbReference type="InterPro" id="IPR011333">
    <property type="entry name" value="SKP1/BTB/POZ_sf"/>
</dbReference>
<reference evidence="5" key="2">
    <citation type="submission" date="2018-10" db="UniProtKB">
        <authorList>
            <consortium name="EnsemblPlants"/>
        </authorList>
    </citation>
    <scope>IDENTIFICATION</scope>
</reference>
<dbReference type="SMR" id="A0A3B6RRX3"/>
<dbReference type="PROSITE" id="PS50097">
    <property type="entry name" value="BTB"/>
    <property type="match status" value="1"/>
</dbReference>
<keyword evidence="6" id="KW-1185">Reference proteome</keyword>
<dbReference type="GeneID" id="123150026"/>
<dbReference type="PANTHER" id="PTHR26379">
    <property type="entry name" value="BTB/POZ AND MATH DOMAIN-CONTAINING PROTEIN 1"/>
    <property type="match status" value="1"/>
</dbReference>
<evidence type="ECO:0008006" key="7">
    <source>
        <dbReference type="Google" id="ProtNLM"/>
    </source>
</evidence>
<gene>
    <name evidence="5" type="primary">LOC123150026</name>
</gene>
<dbReference type="Gramene" id="TraesNOR7A03G04061240.1">
    <property type="protein sequence ID" value="TraesNOR7A03G04061240.1.CDS1"/>
    <property type="gene ID" value="TraesNOR7A03G04061240"/>
</dbReference>
<dbReference type="Gene3D" id="1.25.40.420">
    <property type="match status" value="1"/>
</dbReference>
<evidence type="ECO:0000259" key="3">
    <source>
        <dbReference type="PROSITE" id="PS50097"/>
    </source>
</evidence>
<evidence type="ECO:0000256" key="1">
    <source>
        <dbReference type="ARBA" id="ARBA00004906"/>
    </source>
</evidence>
<dbReference type="PROSITE" id="PS50144">
    <property type="entry name" value="MATH"/>
    <property type="match status" value="1"/>
</dbReference>
<dbReference type="Proteomes" id="UP000019116">
    <property type="component" value="Chromosome 7A"/>
</dbReference>
<dbReference type="OMA" id="DMWEMAT"/>
<dbReference type="PANTHER" id="PTHR26379:SF428">
    <property type="entry name" value="GENOME ASSEMBLY, CHROMOSOME: II"/>
    <property type="match status" value="1"/>
</dbReference>
<dbReference type="SMART" id="SM00225">
    <property type="entry name" value="BTB"/>
    <property type="match status" value="1"/>
</dbReference>
<accession>A0A3B6RRX3</accession>
<dbReference type="Gene3D" id="2.60.210.10">
    <property type="entry name" value="Apoptosis, Tumor Necrosis Factor Receptor Associated Protein 2, Chain A"/>
    <property type="match status" value="1"/>
</dbReference>
<dbReference type="STRING" id="4565.A0A3B6RRX3"/>
<dbReference type="InterPro" id="IPR008974">
    <property type="entry name" value="TRAF-like"/>
</dbReference>
<dbReference type="KEGG" id="taes:123150026"/>
<proteinExistence type="inferred from homology"/>
<evidence type="ECO:0000259" key="4">
    <source>
        <dbReference type="PROSITE" id="PS50144"/>
    </source>
</evidence>
<dbReference type="Pfam" id="PF22486">
    <property type="entry name" value="MATH_2"/>
    <property type="match status" value="1"/>
</dbReference>
<dbReference type="SUPFAM" id="SSF49599">
    <property type="entry name" value="TRAF domain-like"/>
    <property type="match status" value="1"/>
</dbReference>
<protein>
    <recommendedName>
        <fullName evidence="7">BTB domain-containing protein</fullName>
    </recommendedName>
</protein>
<organism evidence="5">
    <name type="scientific">Triticum aestivum</name>
    <name type="common">Wheat</name>
    <dbReference type="NCBI Taxonomy" id="4565"/>
    <lineage>
        <taxon>Eukaryota</taxon>
        <taxon>Viridiplantae</taxon>
        <taxon>Streptophyta</taxon>
        <taxon>Embryophyta</taxon>
        <taxon>Tracheophyta</taxon>
        <taxon>Spermatophyta</taxon>
        <taxon>Magnoliopsida</taxon>
        <taxon>Liliopsida</taxon>
        <taxon>Poales</taxon>
        <taxon>Poaceae</taxon>
        <taxon>BOP clade</taxon>
        <taxon>Pooideae</taxon>
        <taxon>Triticodae</taxon>
        <taxon>Triticeae</taxon>
        <taxon>Triticinae</taxon>
        <taxon>Triticum</taxon>
    </lineage>
</organism>
<dbReference type="Gene3D" id="3.30.710.10">
    <property type="entry name" value="Potassium Channel Kv1.1, Chain A"/>
    <property type="match status" value="1"/>
</dbReference>
<dbReference type="GO" id="GO:0016567">
    <property type="term" value="P:protein ubiquitination"/>
    <property type="evidence" value="ECO:0007669"/>
    <property type="project" value="InterPro"/>
</dbReference>
<dbReference type="SUPFAM" id="SSF54695">
    <property type="entry name" value="POZ domain"/>
    <property type="match status" value="1"/>
</dbReference>
<dbReference type="InterPro" id="IPR045005">
    <property type="entry name" value="BPM1-6"/>
</dbReference>
<sequence length="368" mass="41097">MATPQNTQVLTASVYVPETVHGTHSFKIDKYGLYRGLGVGNCIQSANFTVGGHEWCIRFYLDGYNEANIDYVSVFLELKTKNIEVGAMYNLMLVNQAIEPPVLPSNFANFSDRPPVVFNTRNDKLGAWGFVAFKKKCEIEGSSYILDDSITVACNLTIITLKDAKEVDAGLIGDNQVPPSELVANLSKLLGCTKGADVCFKVQNKVFHAHEIILAMRSLVFWAEFYGPMRFKHGNIKNIEDMQPGVFRGLLHFIYTDSLPPMKDLNAGGYEEMLRHLLVAADKYAMKRMKSICKGKLCQRFDQETVATTLALAVQYNCSILKDACIKFINTLSNVDGVVASKGYQHLKRACPTIFVDMWEMATKARKV</sequence>
<dbReference type="CDD" id="cd00121">
    <property type="entry name" value="MATH"/>
    <property type="match status" value="1"/>
</dbReference>
<dbReference type="RefSeq" id="XP_044425763.1">
    <property type="nucleotide sequence ID" value="XM_044569828.1"/>
</dbReference>
<feature type="domain" description="MATH" evidence="4">
    <location>
        <begin position="21"/>
        <end position="156"/>
    </location>
</feature>
<reference evidence="5" key="1">
    <citation type="submission" date="2018-08" db="EMBL/GenBank/DDBJ databases">
        <authorList>
            <person name="Rossello M."/>
        </authorList>
    </citation>
    <scope>NUCLEOTIDE SEQUENCE [LARGE SCALE GENOMIC DNA]</scope>
    <source>
        <strain evidence="5">cv. Chinese Spring</strain>
    </source>
</reference>
<evidence type="ECO:0000313" key="6">
    <source>
        <dbReference type="Proteomes" id="UP000019116"/>
    </source>
</evidence>
<evidence type="ECO:0000256" key="2">
    <source>
        <dbReference type="ARBA" id="ARBA00010846"/>
    </source>
</evidence>
<dbReference type="Pfam" id="PF00651">
    <property type="entry name" value="BTB"/>
    <property type="match status" value="1"/>
</dbReference>
<dbReference type="Pfam" id="PF24570">
    <property type="entry name" value="BACK_BPM_SPOP"/>
    <property type="match status" value="1"/>
</dbReference>
<comment type="pathway">
    <text evidence="1">Protein modification; protein ubiquitination.</text>
</comment>